<evidence type="ECO:0000313" key="1">
    <source>
        <dbReference type="EMBL" id="KAH7308391.1"/>
    </source>
</evidence>
<proteinExistence type="predicted"/>
<dbReference type="EMBL" id="JAGPNK010000015">
    <property type="protein sequence ID" value="KAH7308391.1"/>
    <property type="molecule type" value="Genomic_DNA"/>
</dbReference>
<name>A0A8K0WLP6_9HYPO</name>
<gene>
    <name evidence="1" type="ORF">B0I35DRAFT_441792</name>
</gene>
<evidence type="ECO:0000313" key="2">
    <source>
        <dbReference type="Proteomes" id="UP000813444"/>
    </source>
</evidence>
<accession>A0A8K0WLP6</accession>
<dbReference type="AlphaFoldDB" id="A0A8K0WLP6"/>
<keyword evidence="2" id="KW-1185">Reference proteome</keyword>
<dbReference type="Proteomes" id="UP000813444">
    <property type="component" value="Unassembled WGS sequence"/>
</dbReference>
<comment type="caution">
    <text evidence="1">The sequence shown here is derived from an EMBL/GenBank/DDBJ whole genome shotgun (WGS) entry which is preliminary data.</text>
</comment>
<protein>
    <submittedName>
        <fullName evidence="1">Uncharacterized protein</fullName>
    </submittedName>
</protein>
<organism evidence="1 2">
    <name type="scientific">Stachybotrys elegans</name>
    <dbReference type="NCBI Taxonomy" id="80388"/>
    <lineage>
        <taxon>Eukaryota</taxon>
        <taxon>Fungi</taxon>
        <taxon>Dikarya</taxon>
        <taxon>Ascomycota</taxon>
        <taxon>Pezizomycotina</taxon>
        <taxon>Sordariomycetes</taxon>
        <taxon>Hypocreomycetidae</taxon>
        <taxon>Hypocreales</taxon>
        <taxon>Stachybotryaceae</taxon>
        <taxon>Stachybotrys</taxon>
    </lineage>
</organism>
<sequence length="63" mass="6783">MYGSFSMKPGSLTVIEKSMQITPNSVLKSRLAACGEAALSGPAATLLQARLCMRYRNTRTTTT</sequence>
<reference evidence="1" key="1">
    <citation type="journal article" date="2021" name="Nat. Commun.">
        <title>Genetic determinants of endophytism in the Arabidopsis root mycobiome.</title>
        <authorList>
            <person name="Mesny F."/>
            <person name="Miyauchi S."/>
            <person name="Thiergart T."/>
            <person name="Pickel B."/>
            <person name="Atanasova L."/>
            <person name="Karlsson M."/>
            <person name="Huettel B."/>
            <person name="Barry K.W."/>
            <person name="Haridas S."/>
            <person name="Chen C."/>
            <person name="Bauer D."/>
            <person name="Andreopoulos W."/>
            <person name="Pangilinan J."/>
            <person name="LaButti K."/>
            <person name="Riley R."/>
            <person name="Lipzen A."/>
            <person name="Clum A."/>
            <person name="Drula E."/>
            <person name="Henrissat B."/>
            <person name="Kohler A."/>
            <person name="Grigoriev I.V."/>
            <person name="Martin F.M."/>
            <person name="Hacquard S."/>
        </authorList>
    </citation>
    <scope>NUCLEOTIDE SEQUENCE</scope>
    <source>
        <strain evidence="1">MPI-CAGE-CH-0235</strain>
    </source>
</reference>